<dbReference type="SFLD" id="SFLDS00029">
    <property type="entry name" value="Radical_SAM"/>
    <property type="match status" value="1"/>
</dbReference>
<dbReference type="PROSITE" id="PS01305">
    <property type="entry name" value="MOAA_NIFB_PQQE"/>
    <property type="match status" value="1"/>
</dbReference>
<keyword evidence="7" id="KW-0411">Iron-sulfur</keyword>
<evidence type="ECO:0000256" key="2">
    <source>
        <dbReference type="ARBA" id="ARBA00022485"/>
    </source>
</evidence>
<dbReference type="Gene3D" id="3.20.20.70">
    <property type="entry name" value="Aldolase class I"/>
    <property type="match status" value="1"/>
</dbReference>
<dbReference type="InterPro" id="IPR013785">
    <property type="entry name" value="Aldolase_TIM"/>
</dbReference>
<comment type="cofactor">
    <cofactor evidence="1">
        <name>[4Fe-4S] cluster</name>
        <dbReference type="ChEBI" id="CHEBI:49883"/>
    </cofactor>
</comment>
<dbReference type="SFLD" id="SFLDG01067">
    <property type="entry name" value="SPASM/twitch_domain_containing"/>
    <property type="match status" value="1"/>
</dbReference>
<dbReference type="RefSeq" id="WP_023483235.1">
    <property type="nucleotide sequence ID" value="NZ_CP019651.1"/>
</dbReference>
<keyword evidence="5" id="KW-0560">Oxidoreductase</keyword>
<proteinExistence type="predicted"/>
<dbReference type="GeneID" id="64218098"/>
<keyword evidence="3" id="KW-0949">S-adenosyl-L-methionine</keyword>
<keyword evidence="6" id="KW-0408">Iron</keyword>
<dbReference type="PANTHER" id="PTHR11228:SF7">
    <property type="entry name" value="PQQA PEPTIDE CYCLASE"/>
    <property type="match status" value="1"/>
</dbReference>
<gene>
    <name evidence="9" type="ORF">ERICIII_01305</name>
    <name evidence="10" type="ORF">ERICV_01323</name>
</gene>
<dbReference type="AlphaFoldDB" id="A0A2L1TXU4"/>
<dbReference type="STRING" id="147375.BXP28_22305"/>
<dbReference type="GO" id="GO:0051539">
    <property type="term" value="F:4 iron, 4 sulfur cluster binding"/>
    <property type="evidence" value="ECO:0007669"/>
    <property type="project" value="UniProtKB-KW"/>
</dbReference>
<evidence type="ECO:0000256" key="1">
    <source>
        <dbReference type="ARBA" id="ARBA00001966"/>
    </source>
</evidence>
<accession>A0A8B6WV10</accession>
<dbReference type="InterPro" id="IPR058240">
    <property type="entry name" value="rSAM_sf"/>
</dbReference>
<organism evidence="9 11">
    <name type="scientific">Paenibacillus larvae subsp. larvae</name>
    <dbReference type="NCBI Taxonomy" id="147375"/>
    <lineage>
        <taxon>Bacteria</taxon>
        <taxon>Bacillati</taxon>
        <taxon>Bacillota</taxon>
        <taxon>Bacilli</taxon>
        <taxon>Bacillales</taxon>
        <taxon>Paenibacillaceae</taxon>
        <taxon>Paenibacillus</taxon>
    </lineage>
</organism>
<evidence type="ECO:0000256" key="4">
    <source>
        <dbReference type="ARBA" id="ARBA00022723"/>
    </source>
</evidence>
<evidence type="ECO:0000313" key="12">
    <source>
        <dbReference type="Proteomes" id="UP000464330"/>
    </source>
</evidence>
<dbReference type="GO" id="GO:0046872">
    <property type="term" value="F:metal ion binding"/>
    <property type="evidence" value="ECO:0007669"/>
    <property type="project" value="UniProtKB-KW"/>
</dbReference>
<evidence type="ECO:0000313" key="11">
    <source>
        <dbReference type="Proteomes" id="UP000239833"/>
    </source>
</evidence>
<protein>
    <submittedName>
        <fullName evidence="9">Pyrroloquinoline quinone biosynthesis protein PqqE</fullName>
    </submittedName>
</protein>
<accession>A0A2L1TXU4</accession>
<evidence type="ECO:0000256" key="7">
    <source>
        <dbReference type="ARBA" id="ARBA00023014"/>
    </source>
</evidence>
<dbReference type="Pfam" id="PF04055">
    <property type="entry name" value="Radical_SAM"/>
    <property type="match status" value="1"/>
</dbReference>
<dbReference type="InterPro" id="IPR007197">
    <property type="entry name" value="rSAM"/>
</dbReference>
<evidence type="ECO:0000259" key="8">
    <source>
        <dbReference type="Pfam" id="PF04055"/>
    </source>
</evidence>
<dbReference type="GO" id="GO:0016491">
    <property type="term" value="F:oxidoreductase activity"/>
    <property type="evidence" value="ECO:0007669"/>
    <property type="project" value="UniProtKB-KW"/>
</dbReference>
<sequence>MSNCYFRLFPECFLVVGRKKSVVCHLLDENMIWLDEVNTQKLKDAEANHPVNAEDPFFSELESTNFGFFSDQTVFIDKLRPINSFSQKKLWQDAPRINMAVLHVTNDCNLDCTFCKNSFCPVCKRFEERDEAELTVEQWKRILTELSHFGTSAVLFTGGEPTRYPYIHELIDFSIELGMATNLHTNGLVPLKQVPSVLGFHITVTSKRNLNKIIQNYCNIKDRVTLLVDDHLFSDVKQITGNQWKIMRTTHKKPSIVKERLVKTNMNSFYARKLFDPCLNGKIAVSYVGDVYPCLGSQAPLLNLKRDSVSQAVKLLVRDFWRQNVDSRDHGLKCRECEFKYSCSACRFLDTEENCAYSLEESEWL</sequence>
<reference evidence="9 12" key="2">
    <citation type="journal article" date="2020" name="Int. J. Med. Microbiol.">
        <title>Discovery of Paenibacillus larvae ERIC V: Phenotypic and genomic comparison to genotypes ERIC I-IV reveal different inventories of virulence factors which correlate with epidemiological prevalences of American Foulbrood.</title>
        <authorList>
            <person name="Beims H."/>
            <person name="Bunk B."/>
            <person name="Erler S."/>
            <person name="Mohr K.I."/>
            <person name="Sproer C."/>
            <person name="Pradella S."/>
            <person name="Gunther G."/>
            <person name="Rohde M."/>
            <person name="von der Ohe W."/>
            <person name="Steinert M."/>
        </authorList>
    </citation>
    <scope>NUCLEOTIDE SEQUENCE</scope>
    <source>
        <strain evidence="9">Eric_III</strain>
        <strain evidence="10">Eric_V</strain>
    </source>
</reference>
<feature type="domain" description="Radical SAM core" evidence="8">
    <location>
        <begin position="104"/>
        <end position="190"/>
    </location>
</feature>
<keyword evidence="2" id="KW-0004">4Fe-4S</keyword>
<keyword evidence="4" id="KW-0479">Metal-binding</keyword>
<dbReference type="EMBL" id="CP019717">
    <property type="protein sequence ID" value="QHZ50488.1"/>
    <property type="molecule type" value="Genomic_DNA"/>
</dbReference>
<evidence type="ECO:0000313" key="10">
    <source>
        <dbReference type="EMBL" id="QHZ50488.1"/>
    </source>
</evidence>
<evidence type="ECO:0000256" key="3">
    <source>
        <dbReference type="ARBA" id="ARBA00022691"/>
    </source>
</evidence>
<accession>A0A6C0QQB0</accession>
<reference evidence="11" key="1">
    <citation type="submission" date="2017-02" db="EMBL/GenBank/DDBJ databases">
        <title>Delineation of Paenibacillus larvae strains originating from foulbrood outbreaks.</title>
        <authorList>
            <person name="Beims H."/>
            <person name="Bunk B."/>
            <person name="Sproeer C."/>
            <person name="Mohr K.I."/>
            <person name="Pradella S."/>
            <person name="Guenther G."/>
            <person name="Rohde M."/>
            <person name="von der Ohe W."/>
            <person name="Steinert M."/>
        </authorList>
    </citation>
    <scope>NUCLEOTIDE SEQUENCE [LARGE SCALE GENOMIC DNA]</scope>
    <source>
        <strain evidence="11">Eric_III</strain>
    </source>
</reference>
<dbReference type="Proteomes" id="UP000464330">
    <property type="component" value="Chromosome"/>
</dbReference>
<dbReference type="SUPFAM" id="SSF102114">
    <property type="entry name" value="Radical SAM enzymes"/>
    <property type="match status" value="1"/>
</dbReference>
<dbReference type="PANTHER" id="PTHR11228">
    <property type="entry name" value="RADICAL SAM DOMAIN PROTEIN"/>
    <property type="match status" value="1"/>
</dbReference>
<name>A0A2L1TXU4_9BACL</name>
<dbReference type="InterPro" id="IPR000385">
    <property type="entry name" value="MoaA_NifB_PqqE_Fe-S-bd_CS"/>
</dbReference>
<dbReference type="InterPro" id="IPR050377">
    <property type="entry name" value="Radical_SAM_PqqE_MftC-like"/>
</dbReference>
<dbReference type="EMBL" id="CP019655">
    <property type="protein sequence ID" value="AVF25501.1"/>
    <property type="molecule type" value="Genomic_DNA"/>
</dbReference>
<evidence type="ECO:0000256" key="6">
    <source>
        <dbReference type="ARBA" id="ARBA00023004"/>
    </source>
</evidence>
<dbReference type="Proteomes" id="UP000239833">
    <property type="component" value="Chromosome"/>
</dbReference>
<evidence type="ECO:0000313" key="9">
    <source>
        <dbReference type="EMBL" id="AVF25501.1"/>
    </source>
</evidence>
<evidence type="ECO:0000256" key="5">
    <source>
        <dbReference type="ARBA" id="ARBA00023002"/>
    </source>
</evidence>
<dbReference type="CDD" id="cd01335">
    <property type="entry name" value="Radical_SAM"/>
    <property type="match status" value="1"/>
</dbReference>